<feature type="region of interest" description="Disordered" evidence="1">
    <location>
        <begin position="1"/>
        <end position="34"/>
    </location>
</feature>
<sequence>MKCAGPHKYRECPKPKNASTAMDHMQKTSEDVQRNLSTEGPFQKLLKMPRLTQQSSPRLKCPQLLQSNQIQILPPNLSQDPFNFLKMRTPQPKKFSSNIFLK</sequence>
<dbReference type="Proteomes" id="UP000499080">
    <property type="component" value="Unassembled WGS sequence"/>
</dbReference>
<dbReference type="EMBL" id="BGPR01121572">
    <property type="protein sequence ID" value="GBN21839.1"/>
    <property type="molecule type" value="Genomic_DNA"/>
</dbReference>
<evidence type="ECO:0000256" key="1">
    <source>
        <dbReference type="SAM" id="MobiDB-lite"/>
    </source>
</evidence>
<organism evidence="2 3">
    <name type="scientific">Araneus ventricosus</name>
    <name type="common">Orbweaver spider</name>
    <name type="synonym">Epeira ventricosa</name>
    <dbReference type="NCBI Taxonomy" id="182803"/>
    <lineage>
        <taxon>Eukaryota</taxon>
        <taxon>Metazoa</taxon>
        <taxon>Ecdysozoa</taxon>
        <taxon>Arthropoda</taxon>
        <taxon>Chelicerata</taxon>
        <taxon>Arachnida</taxon>
        <taxon>Araneae</taxon>
        <taxon>Araneomorphae</taxon>
        <taxon>Entelegynae</taxon>
        <taxon>Araneoidea</taxon>
        <taxon>Araneidae</taxon>
        <taxon>Araneus</taxon>
    </lineage>
</organism>
<protein>
    <submittedName>
        <fullName evidence="2">Uncharacterized protein</fullName>
    </submittedName>
</protein>
<dbReference type="AlphaFoldDB" id="A0A4Y2M531"/>
<feature type="compositionally biased region" description="Basic and acidic residues" evidence="1">
    <location>
        <begin position="24"/>
        <end position="33"/>
    </location>
</feature>
<name>A0A4Y2M531_ARAVE</name>
<evidence type="ECO:0000313" key="2">
    <source>
        <dbReference type="EMBL" id="GBN21839.1"/>
    </source>
</evidence>
<accession>A0A4Y2M531</accession>
<gene>
    <name evidence="2" type="ORF">AVEN_226088_1</name>
</gene>
<keyword evidence="3" id="KW-1185">Reference proteome</keyword>
<evidence type="ECO:0000313" key="3">
    <source>
        <dbReference type="Proteomes" id="UP000499080"/>
    </source>
</evidence>
<proteinExistence type="predicted"/>
<reference evidence="2 3" key="1">
    <citation type="journal article" date="2019" name="Sci. Rep.">
        <title>Orb-weaving spider Araneus ventricosus genome elucidates the spidroin gene catalogue.</title>
        <authorList>
            <person name="Kono N."/>
            <person name="Nakamura H."/>
            <person name="Ohtoshi R."/>
            <person name="Moran D.A.P."/>
            <person name="Shinohara A."/>
            <person name="Yoshida Y."/>
            <person name="Fujiwara M."/>
            <person name="Mori M."/>
            <person name="Tomita M."/>
            <person name="Arakawa K."/>
        </authorList>
    </citation>
    <scope>NUCLEOTIDE SEQUENCE [LARGE SCALE GENOMIC DNA]</scope>
</reference>
<comment type="caution">
    <text evidence="2">The sequence shown here is derived from an EMBL/GenBank/DDBJ whole genome shotgun (WGS) entry which is preliminary data.</text>
</comment>